<keyword evidence="3" id="KW-0808">Transferase</keyword>
<evidence type="ECO:0000259" key="5">
    <source>
        <dbReference type="PROSITE" id="PS50075"/>
    </source>
</evidence>
<dbReference type="SMART" id="SM00822">
    <property type="entry name" value="PKS_KR"/>
    <property type="match status" value="1"/>
</dbReference>
<dbReference type="Gene3D" id="3.40.50.1820">
    <property type="entry name" value="alpha/beta hydrolase"/>
    <property type="match status" value="3"/>
</dbReference>
<dbReference type="Gene3D" id="1.10.1200.10">
    <property type="entry name" value="ACP-like"/>
    <property type="match status" value="2"/>
</dbReference>
<dbReference type="Pfam" id="PF00975">
    <property type="entry name" value="Thioesterase"/>
    <property type="match status" value="3"/>
</dbReference>
<name>A0A7S3UGW4_9CHLO</name>
<dbReference type="SUPFAM" id="SSF51735">
    <property type="entry name" value="NAD(P)-binding Rossmann-fold domains"/>
    <property type="match status" value="1"/>
</dbReference>
<evidence type="ECO:0000256" key="3">
    <source>
        <dbReference type="ARBA" id="ARBA00022679"/>
    </source>
</evidence>
<dbReference type="InterPro" id="IPR006162">
    <property type="entry name" value="Ppantetheine_attach_site"/>
</dbReference>
<feature type="region of interest" description="Disordered" evidence="4">
    <location>
        <begin position="2009"/>
        <end position="2043"/>
    </location>
</feature>
<dbReference type="InterPro" id="IPR014031">
    <property type="entry name" value="Ketoacyl_synth_C"/>
</dbReference>
<dbReference type="PROSITE" id="PS00012">
    <property type="entry name" value="PHOSPHOPANTETHEINE"/>
    <property type="match status" value="1"/>
</dbReference>
<accession>A0A7S3UGW4</accession>
<dbReference type="SUPFAM" id="SSF53474">
    <property type="entry name" value="alpha/beta-Hydrolases"/>
    <property type="match status" value="3"/>
</dbReference>
<dbReference type="Pfam" id="PF02801">
    <property type="entry name" value="Ketoacyl-synt_C"/>
    <property type="match status" value="1"/>
</dbReference>
<dbReference type="InterPro" id="IPR029058">
    <property type="entry name" value="AB_hydrolase_fold"/>
</dbReference>
<dbReference type="InterPro" id="IPR036736">
    <property type="entry name" value="ACP-like_sf"/>
</dbReference>
<dbReference type="GO" id="GO:0004312">
    <property type="term" value="F:fatty acid synthase activity"/>
    <property type="evidence" value="ECO:0007669"/>
    <property type="project" value="TreeGrafter"/>
</dbReference>
<dbReference type="InterPro" id="IPR057326">
    <property type="entry name" value="KR_dom"/>
</dbReference>
<dbReference type="Pfam" id="PF00109">
    <property type="entry name" value="ketoacyl-synt"/>
    <property type="match status" value="1"/>
</dbReference>
<dbReference type="InterPro" id="IPR016039">
    <property type="entry name" value="Thiolase-like"/>
</dbReference>
<dbReference type="PANTHER" id="PTHR43775">
    <property type="entry name" value="FATTY ACID SYNTHASE"/>
    <property type="match status" value="1"/>
</dbReference>
<dbReference type="Pfam" id="PF00550">
    <property type="entry name" value="PP-binding"/>
    <property type="match status" value="2"/>
</dbReference>
<dbReference type="PROSITE" id="PS52004">
    <property type="entry name" value="KS3_2"/>
    <property type="match status" value="1"/>
</dbReference>
<dbReference type="InterPro" id="IPR036291">
    <property type="entry name" value="NAD(P)-bd_dom_sf"/>
</dbReference>
<dbReference type="InterPro" id="IPR020841">
    <property type="entry name" value="PKS_Beta-ketoAc_synthase_dom"/>
</dbReference>
<dbReference type="SMART" id="SM00823">
    <property type="entry name" value="PKS_PP"/>
    <property type="match status" value="2"/>
</dbReference>
<keyword evidence="1" id="KW-0596">Phosphopantetheine</keyword>
<feature type="domain" description="Carrier" evidence="5">
    <location>
        <begin position="335"/>
        <end position="409"/>
    </location>
</feature>
<dbReference type="GO" id="GO:0006633">
    <property type="term" value="P:fatty acid biosynthetic process"/>
    <property type="evidence" value="ECO:0007669"/>
    <property type="project" value="TreeGrafter"/>
</dbReference>
<dbReference type="SMART" id="SM00825">
    <property type="entry name" value="PKS_KS"/>
    <property type="match status" value="1"/>
</dbReference>
<dbReference type="SUPFAM" id="SSF53901">
    <property type="entry name" value="Thiolase-like"/>
    <property type="match status" value="1"/>
</dbReference>
<dbReference type="InterPro" id="IPR001031">
    <property type="entry name" value="Thioesterase"/>
</dbReference>
<organism evidence="7">
    <name type="scientific">Picocystis salinarum</name>
    <dbReference type="NCBI Taxonomy" id="88271"/>
    <lineage>
        <taxon>Eukaryota</taxon>
        <taxon>Viridiplantae</taxon>
        <taxon>Chlorophyta</taxon>
        <taxon>Picocystophyceae</taxon>
        <taxon>Picocystales</taxon>
        <taxon>Picocystaceae</taxon>
        <taxon>Picocystis</taxon>
    </lineage>
</organism>
<dbReference type="SUPFAM" id="SSF47336">
    <property type="entry name" value="ACP-like"/>
    <property type="match status" value="2"/>
</dbReference>
<dbReference type="Gene3D" id="3.40.47.10">
    <property type="match status" value="1"/>
</dbReference>
<evidence type="ECO:0000259" key="6">
    <source>
        <dbReference type="PROSITE" id="PS52004"/>
    </source>
</evidence>
<dbReference type="InterPro" id="IPR009081">
    <property type="entry name" value="PP-bd_ACP"/>
</dbReference>
<keyword evidence="2" id="KW-0597">Phosphoprotein</keyword>
<dbReference type="PROSITE" id="PS50075">
    <property type="entry name" value="CARRIER"/>
    <property type="match status" value="2"/>
</dbReference>
<feature type="domain" description="Carrier" evidence="5">
    <location>
        <begin position="1161"/>
        <end position="1239"/>
    </location>
</feature>
<dbReference type="EMBL" id="HBIS01006944">
    <property type="protein sequence ID" value="CAE0612401.1"/>
    <property type="molecule type" value="Transcribed_RNA"/>
</dbReference>
<sequence>MGSTSSALRQMSQAKHVGKVVVRSPSSSVLVPWGRTCLTGGTGALGGLVARWLVEQGQVRVQLLGRTGRVSPSSSSSLSRLGWGGAVETVRADASSSEECLRSLWGGLLGSVPLWGLMHAGGVLMDCTVSNQTVRTVRGVFGPKVSSMQWLDVYCVGFPLCSSVLFSSVASLLGSPGQSNYSAANAALDAWAHAQRLRGGVAVSVQWGAWSGGGMATQDSSTALRVERTGMGVLSADEGLGALRGVVMEAGSRVGSGLGWSGQFAAVPFVWDAFLRNVQRSSSTIPGLFLEFAEEGGLVVDGSGQVLPSSLGVSEVGLGASSSSPSWMAGLSREEQLAYLVSQVQESVRGVLGTDVGVEEPLMAAGLDSLGAVEVRNSVERKMGTELPSTLVFDYPSVQAMADYLLDTFTLEQVEFEPASVGTVGDAVSVPRTVALQTSYCWGRNATKFGDFSDHSCVVPFSRWDADSPFLPLRFGIFLRNIEFFDANLFSVSYSEALLVDPQQRMLLEASKIVLDFVRSKKVSSYVGLSTTDYAKLTSSQRLRFGPFTFSSSSGSVASGRLSFTFGLTGPAATIDTACSSSMVGTKLAVEDILASTSVGALSCGANLCIVPQSTATLFFAGMLAADGRSKVMDSTADGYARGEACCALLLRFVGEADEGEREGSILCQCSSIGGLAVNQNGRSSSLTAPKGPAQQEVIRHALAIAAIQPQDVDGLQLHSNGTLLGDPIEVGAANTVFGPRTSTDLFFSSVKGFSGHEEAAAGAVLLSQCSYVLEAAALCPMLHLRSLNEHVKASLGGKNSSLRYTFPREAESLPRATTAMVMSVSSFAAQGTNAHAVVCKDFTPVAVKHGFDIRAWNKQKYWVAPRISPLLGRMALHAGGGNVDVSFGGPSQCHLMDHQMLNHPIVSPSILLGCIAGAFDIFCEGPQAAAPVVRNASFTAPIDLRAHWTTLTRFSCKPGGSWDIYLPFKSNSQGGSNYQVCASMTIECLTSLWLPKANGHSESNLRSMHVLLCPHFADDYGQGVMGRSFIQRDDTESRQLAMIESMLHLNAEALKTPSILRTMEVATTPLNDGGEGMVSVFATAQQANVQDLSEFRLSLRVSFSSSGLLGIFHGLSMSMVSCNTPDDKAETVEGLYAEDNSLTLEDTPISSALVAELSGLAEEERIVWLRNRVTSEVVNVLGRSIDPDEPLMEAGIDSRTGMEMRQTLSNVLGVNLPVTLLYDYQSIGAIAEYVEGEVQDLIEAAEKSAIEDLRRGSVMYGDIDDLVAEDGKPSKLLKTLRGSYPVRPLFLAAPGVANAQSAYFIFKSFLNWSDQPIFVMEKDNDLTIEELATQNAMDIIGVQPEGPYLIGGHSYGGVVAVQIAIQLQEWGHEVGLVVLFDAPYPLQCRAPVPDSDIVSIEDANELMEMILNALGEEAVGFSTKSSEWLSMSTEERFAFFAPIWRVMRDNNMTVEEVTEQIMYVAGAVKRGDQVSDLRHHVYTKRLHCCPVVYFRAQERGACDYVDDSDTGIFPHGSCWSEVIDNVEIVDVPGDHFSLLRRPDPDMSVLTSALRAYLEPFGWVDSASPEETKNSLAEGELPSTDDTQEMSTYLSKMGIDAVHVSAMDTVMPWMSPVNQESMGEKKHGITPLNDLPIFDEPPLIIVHDITGGVAQVKLLAKALEHPCVGIQIADIKAVESHETVEELASSYINLVKTSYPNLQYFALGGAGFGALVAYEMALQLQEEGTDVASLLLMDDPVQIAFAAACRSTCCTLYKLLAGQVEVGEFLQEMKQLGSTEEHVRYLHRYRPEGTPSHEWDEAITAQCSSLREVDPVWFALYPLVSGQLSVEAFVSHMLRFDSYDEQLDFLEQYKPGKMDQEIWDETVAAAIRQVSFCTGLSESYRPRWVFRGFTSVLYCQSGQHGSFSDHIPGFVMPGQSSKSHRWVSGSKSGKPETRIMAENGALVETRHFAGLSPSDVEPTAECIAQALQAGIARWQWVKKHRSYHHSAAETRANDEEADVGVHKLSDNGGGIGEGSQEAQPQPMSVRSPPRGVPKHLRRTTLGDRALPAEIIPLNNQCYKLHPATPLWMVHDERGSLGALTRLGPLLNTPCYGIQLTPRSLSMESVERLAESYIKSIRQVQHMGPYLLGGHSFGCVVAYEMGLQLSRAGEKVALVLLDGVVQRPMTYLLHEPHWYAMYSVIRHATRAKMQLDEFVERMGAGRTSAEQMKLALAFKPDTMPDATWDEAVYSVLVKSQFVETLAAQYQPSGAFVGPTTLLCSSDEVGYHFQDTNRQWCQGSVYTRYLPCKHTWMLERDHLKSTSVTLMQHLHVMLQSLVARDDDDR</sequence>
<dbReference type="Pfam" id="PF08659">
    <property type="entry name" value="KR"/>
    <property type="match status" value="1"/>
</dbReference>
<reference evidence="7" key="1">
    <citation type="submission" date="2021-01" db="EMBL/GenBank/DDBJ databases">
        <authorList>
            <person name="Corre E."/>
            <person name="Pelletier E."/>
            <person name="Niang G."/>
            <person name="Scheremetjew M."/>
            <person name="Finn R."/>
            <person name="Kale V."/>
            <person name="Holt S."/>
            <person name="Cochrane G."/>
            <person name="Meng A."/>
            <person name="Brown T."/>
            <person name="Cohen L."/>
        </authorList>
    </citation>
    <scope>NUCLEOTIDE SEQUENCE</scope>
    <source>
        <strain evidence="7">CCMP1897</strain>
    </source>
</reference>
<evidence type="ECO:0000313" key="7">
    <source>
        <dbReference type="EMBL" id="CAE0612401.1"/>
    </source>
</evidence>
<evidence type="ECO:0000256" key="4">
    <source>
        <dbReference type="SAM" id="MobiDB-lite"/>
    </source>
</evidence>
<dbReference type="InterPro" id="IPR020806">
    <property type="entry name" value="PKS_PP-bd"/>
</dbReference>
<evidence type="ECO:0000256" key="1">
    <source>
        <dbReference type="ARBA" id="ARBA00022450"/>
    </source>
</evidence>
<dbReference type="PANTHER" id="PTHR43775:SF37">
    <property type="entry name" value="SI:DKEY-61P9.11"/>
    <property type="match status" value="1"/>
</dbReference>
<dbReference type="CDD" id="cd00833">
    <property type="entry name" value="PKS"/>
    <property type="match status" value="1"/>
</dbReference>
<proteinExistence type="predicted"/>
<dbReference type="InterPro" id="IPR013968">
    <property type="entry name" value="PKS_KR"/>
</dbReference>
<dbReference type="InterPro" id="IPR050091">
    <property type="entry name" value="PKS_NRPS_Biosynth_Enz"/>
</dbReference>
<dbReference type="SMART" id="SM01294">
    <property type="entry name" value="PKS_PP_betabranch"/>
    <property type="match status" value="1"/>
</dbReference>
<dbReference type="InterPro" id="IPR014030">
    <property type="entry name" value="Ketoacyl_synth_N"/>
</dbReference>
<protein>
    <submittedName>
        <fullName evidence="7">Uncharacterized protein</fullName>
    </submittedName>
</protein>
<evidence type="ECO:0000256" key="2">
    <source>
        <dbReference type="ARBA" id="ARBA00022553"/>
    </source>
</evidence>
<feature type="domain" description="Ketosynthase family 3 (KS3)" evidence="6">
    <location>
        <begin position="418"/>
        <end position="841"/>
    </location>
</feature>
<gene>
    <name evidence="7" type="ORF">PSAL00342_LOCUS6297</name>
</gene>
<dbReference type="GO" id="GO:0031177">
    <property type="term" value="F:phosphopantetheine binding"/>
    <property type="evidence" value="ECO:0007669"/>
    <property type="project" value="InterPro"/>
</dbReference>
<dbReference type="Gene3D" id="3.40.50.720">
    <property type="entry name" value="NAD(P)-binding Rossmann-like Domain"/>
    <property type="match status" value="1"/>
</dbReference>